<evidence type="ECO:0000313" key="2">
    <source>
        <dbReference type="Proteomes" id="UP001383192"/>
    </source>
</evidence>
<accession>A0AAW0BAH7</accession>
<gene>
    <name evidence="1" type="ORF">VNI00_016818</name>
</gene>
<reference evidence="1 2" key="1">
    <citation type="submission" date="2024-01" db="EMBL/GenBank/DDBJ databases">
        <title>A draft genome for a cacao thread blight-causing isolate of Paramarasmius palmivorus.</title>
        <authorList>
            <person name="Baruah I.K."/>
            <person name="Bukari Y."/>
            <person name="Amoako-Attah I."/>
            <person name="Meinhardt L.W."/>
            <person name="Bailey B.A."/>
            <person name="Cohen S.P."/>
        </authorList>
    </citation>
    <scope>NUCLEOTIDE SEQUENCE [LARGE SCALE GENOMIC DNA]</scope>
    <source>
        <strain evidence="1 2">GH-12</strain>
    </source>
</reference>
<comment type="caution">
    <text evidence="1">The sequence shown here is derived from an EMBL/GenBank/DDBJ whole genome shotgun (WGS) entry which is preliminary data.</text>
</comment>
<organism evidence="1 2">
    <name type="scientific">Paramarasmius palmivorus</name>
    <dbReference type="NCBI Taxonomy" id="297713"/>
    <lineage>
        <taxon>Eukaryota</taxon>
        <taxon>Fungi</taxon>
        <taxon>Dikarya</taxon>
        <taxon>Basidiomycota</taxon>
        <taxon>Agaricomycotina</taxon>
        <taxon>Agaricomycetes</taxon>
        <taxon>Agaricomycetidae</taxon>
        <taxon>Agaricales</taxon>
        <taxon>Marasmiineae</taxon>
        <taxon>Marasmiaceae</taxon>
        <taxon>Paramarasmius</taxon>
    </lineage>
</organism>
<protein>
    <submittedName>
        <fullName evidence="1">Uncharacterized protein</fullName>
    </submittedName>
</protein>
<dbReference type="EMBL" id="JAYKXP010000142">
    <property type="protein sequence ID" value="KAK7022928.1"/>
    <property type="molecule type" value="Genomic_DNA"/>
</dbReference>
<dbReference type="AlphaFoldDB" id="A0AAW0BAH7"/>
<evidence type="ECO:0000313" key="1">
    <source>
        <dbReference type="EMBL" id="KAK7022928.1"/>
    </source>
</evidence>
<proteinExistence type="predicted"/>
<dbReference type="Proteomes" id="UP001383192">
    <property type="component" value="Unassembled WGS sequence"/>
</dbReference>
<keyword evidence="2" id="KW-1185">Reference proteome</keyword>
<sequence>MSNEGLPLKVRADIRDQWDSSKSSVKEAVENLNKTLGHQLTPEAEWSALWTSLQTRFPDKSTFIPTIVRYVIAWCERLLGRIENDGYSAWTEELLNVLAESRRTLRPCPSDSTRPFTKWNATLGSFIIGIPNADPIPQSRLTSIWDNCFESLFTDAEPSSTLPAEDDWADVAEEPQQRQRVNASNTQPFEHQVERLPTVNALARPNELFLSTAPHILMVHYRTDKITVECSHQPSLELLSNYLTKWNKTNPNDSARRPYYKYTLLESDFSFGVIDTLEIEPNMPRHVRPLNTTIVLAFIEGVLGYSMVHTTGSTWMYRSKTTLK</sequence>
<name>A0AAW0BAH7_9AGAR</name>